<dbReference type="Proteomes" id="UP000192391">
    <property type="component" value="Chromosome"/>
</dbReference>
<protein>
    <submittedName>
        <fullName evidence="1">Uncharacterized protein</fullName>
    </submittedName>
</protein>
<name>A0AAC9W4M8_EUBLI</name>
<sequence length="146" mass="16783">MGQTGLQQVLLTDESDKLIAGYGMYKSDKVGNTAHVITWVPDGEFKDILFTPSVYVENPFRVNHGECDLLKEGSKLRFHYYGSYYSINVPEIENKKVTYIYVVLGDWGDSEKYMSIIRWVIFMLIKIMSRPIKIYQTGILRQRGGG</sequence>
<evidence type="ECO:0000313" key="1">
    <source>
        <dbReference type="EMBL" id="ARD67825.1"/>
    </source>
</evidence>
<proteinExistence type="predicted"/>
<evidence type="ECO:0000313" key="2">
    <source>
        <dbReference type="Proteomes" id="UP000192391"/>
    </source>
</evidence>
<accession>A0AAC9W4M8</accession>
<dbReference type="KEGG" id="elim:B2M23_20790"/>
<dbReference type="AlphaFoldDB" id="A0AAC9W4M8"/>
<reference evidence="2" key="1">
    <citation type="journal article" date="2017" name="Sci. Rep.">
        <title>Determination of the Genome and Primary Transcriptome of Syngas Fermenting Eubacterium limosum ATCC 8486.</title>
        <authorList>
            <person name="Song Y."/>
            <person name="Shin J."/>
            <person name="Jeong Y."/>
            <person name="Jin S."/>
            <person name="Lee J.K."/>
            <person name="Kim D.R."/>
            <person name="Kim S.C."/>
            <person name="Cho S."/>
            <person name="Cho B.K."/>
        </authorList>
    </citation>
    <scope>NUCLEOTIDE SEQUENCE [LARGE SCALE GENOMIC DNA]</scope>
    <source>
        <strain evidence="2">ATCC 8486</strain>
    </source>
</reference>
<organism evidence="1 2">
    <name type="scientific">Eubacterium limosum</name>
    <dbReference type="NCBI Taxonomy" id="1736"/>
    <lineage>
        <taxon>Bacteria</taxon>
        <taxon>Bacillati</taxon>
        <taxon>Bacillota</taxon>
        <taxon>Clostridia</taxon>
        <taxon>Eubacteriales</taxon>
        <taxon>Eubacteriaceae</taxon>
        <taxon>Eubacterium</taxon>
    </lineage>
</organism>
<dbReference type="EMBL" id="CP019962">
    <property type="protein sequence ID" value="ARD67825.1"/>
    <property type="molecule type" value="Genomic_DNA"/>
</dbReference>
<gene>
    <name evidence="1" type="ORF">B2M23_20790</name>
</gene>